<dbReference type="SUPFAM" id="SSF51445">
    <property type="entry name" value="(Trans)glycosidases"/>
    <property type="match status" value="1"/>
</dbReference>
<sequence>MTDQSWWRTAVIYQIYPRSFADGNGDGYGDLPGIISRLDHLVDLGVDAVWLSPFYKSPMVDAGYDVEDYTEVDPLFGTTEDAERLIAECHTRDLKVIVDLVPNHTSSEHEWFKAAVAAGPGSPEREVYHFYDGKGEHGEIPPNNWKSVLGGRAWTRLVGPDGEPEQWYLHLFDPKQPDLNWDSERVREMFDDVLRFWLDRGVDGFRVDVAHSLVKAKGLPDDDEELRMLSGSAGPMWDQDGVHEVYRRWRRILDSYEGERILVAEAWVGNPERLALYLRPDEMHTAFNFDFLASPWDADEYRRRITNSLAADDLVGAPTTWVLSNHDTVRHVSRLGRAEKPGVHREGIGPDDPQPDNVLGLARAKAATLMALSLPGSAYLYQGEELGLPEHTTLPHEFREDPTYFNSLHGEVGRDGARIPMPWEAGKPGMGFSPNGKTWLPQPENYHDLAVDQQAHRDDSTLGLYKRALVLRRELGLGAGELTWRDDFPDGIVAYENRGVLVAVNVSAKPIALPDGEVLLSSERLDGTLPTNSAAWIRL</sequence>
<keyword evidence="2" id="KW-0325">Glycoprotein</keyword>
<dbReference type="InterPro" id="IPR017853">
    <property type="entry name" value="GH"/>
</dbReference>
<evidence type="ECO:0000256" key="1">
    <source>
        <dbReference type="ARBA" id="ARBA00008061"/>
    </source>
</evidence>
<dbReference type="GO" id="GO:0009313">
    <property type="term" value="P:oligosaccharide catabolic process"/>
    <property type="evidence" value="ECO:0007669"/>
    <property type="project" value="TreeGrafter"/>
</dbReference>
<dbReference type="RefSeq" id="WP_093250940.1">
    <property type="nucleotide sequence ID" value="NZ_FNGP01000003.1"/>
</dbReference>
<feature type="domain" description="Glycosyl hydrolase family 13 catalytic" evidence="3">
    <location>
        <begin position="14"/>
        <end position="418"/>
    </location>
</feature>
<dbReference type="Pfam" id="PF00128">
    <property type="entry name" value="Alpha-amylase"/>
    <property type="match status" value="1"/>
</dbReference>
<dbReference type="FunFam" id="3.90.400.10:FF:000001">
    <property type="entry name" value="Maltase A3, isoform A"/>
    <property type="match status" value="1"/>
</dbReference>
<dbReference type="Gene3D" id="3.90.400.10">
    <property type="entry name" value="Oligo-1,6-glucosidase, Domain 2"/>
    <property type="match status" value="1"/>
</dbReference>
<reference evidence="4 5" key="1">
    <citation type="submission" date="2016-10" db="EMBL/GenBank/DDBJ databases">
        <authorList>
            <person name="de Groot N.N."/>
        </authorList>
    </citation>
    <scope>NUCLEOTIDE SEQUENCE [LARGE SCALE GENOMIC DNA]</scope>
    <source>
        <strain evidence="4 5">CGMCC 1.9159</strain>
    </source>
</reference>
<dbReference type="Proteomes" id="UP000199475">
    <property type="component" value="Unassembled WGS sequence"/>
</dbReference>
<dbReference type="EMBL" id="FNGP01000003">
    <property type="protein sequence ID" value="SDL49423.1"/>
    <property type="molecule type" value="Genomic_DNA"/>
</dbReference>
<dbReference type="Gene3D" id="3.20.20.80">
    <property type="entry name" value="Glycosidases"/>
    <property type="match status" value="1"/>
</dbReference>
<evidence type="ECO:0000313" key="5">
    <source>
        <dbReference type="Proteomes" id="UP000199475"/>
    </source>
</evidence>
<proteinExistence type="inferred from homology"/>
<evidence type="ECO:0000259" key="3">
    <source>
        <dbReference type="SMART" id="SM00642"/>
    </source>
</evidence>
<dbReference type="CDD" id="cd11332">
    <property type="entry name" value="AmyAc_OligoGlu_TS"/>
    <property type="match status" value="1"/>
</dbReference>
<dbReference type="PANTHER" id="PTHR10357">
    <property type="entry name" value="ALPHA-AMYLASE FAMILY MEMBER"/>
    <property type="match status" value="1"/>
</dbReference>
<accession>A0A1G9KJ45</accession>
<dbReference type="OrthoDB" id="9043248at2"/>
<gene>
    <name evidence="4" type="ORF">SAMN04488242_1651</name>
</gene>
<comment type="similarity">
    <text evidence="1">Belongs to the glycosyl hydrolase 13 family.</text>
</comment>
<evidence type="ECO:0000256" key="2">
    <source>
        <dbReference type="ARBA" id="ARBA00023180"/>
    </source>
</evidence>
<dbReference type="AlphaFoldDB" id="A0A1G9KJ45"/>
<dbReference type="InterPro" id="IPR045857">
    <property type="entry name" value="O16G_dom_2"/>
</dbReference>
<dbReference type="PANTHER" id="PTHR10357:SF179">
    <property type="entry name" value="NEUTRAL AND BASIC AMINO ACID TRANSPORT PROTEIN RBAT"/>
    <property type="match status" value="1"/>
</dbReference>
<dbReference type="InterPro" id="IPR006047">
    <property type="entry name" value="GH13_cat_dom"/>
</dbReference>
<name>A0A1G9KJ45_9ACTN</name>
<evidence type="ECO:0000313" key="4">
    <source>
        <dbReference type="EMBL" id="SDL49423.1"/>
    </source>
</evidence>
<organism evidence="4 5">
    <name type="scientific">Tessaracoccus oleiagri</name>
    <dbReference type="NCBI Taxonomy" id="686624"/>
    <lineage>
        <taxon>Bacteria</taxon>
        <taxon>Bacillati</taxon>
        <taxon>Actinomycetota</taxon>
        <taxon>Actinomycetes</taxon>
        <taxon>Propionibacteriales</taxon>
        <taxon>Propionibacteriaceae</taxon>
        <taxon>Tessaracoccus</taxon>
    </lineage>
</organism>
<dbReference type="STRING" id="686624.SAMN04488242_1651"/>
<protein>
    <submittedName>
        <fullName evidence="4">Alpha-glucosidase</fullName>
    </submittedName>
</protein>
<dbReference type="GO" id="GO:0004556">
    <property type="term" value="F:alpha-amylase activity"/>
    <property type="evidence" value="ECO:0007669"/>
    <property type="project" value="TreeGrafter"/>
</dbReference>
<dbReference type="SMART" id="SM00642">
    <property type="entry name" value="Aamy"/>
    <property type="match status" value="1"/>
</dbReference>
<keyword evidence="5" id="KW-1185">Reference proteome</keyword>